<sequence length="423" mass="43813">MNVPFRGVALAAPPSLEPPGVDPKTGRGFLARGRVLGLIGPAFVAAVAFVDPGNVATNISAGVDYRYVLVWTVVCASLMAMFVQYLSAKLGLATGLSLAEVCRERTTTPVRLGLWLVAEAVVIMTDLAEFVGGAVALNLLFGLDLFTGGLVVAVATMLILRLRLRGRDGFSVVVVGLLFVLALAFLYLVVNSPLDPVAAVSGLVPRLPDAHSALLACGVIGATVMPHAVFLHSSLIGGLGASRTTTVLRFLRRDVVVALSLAGVVNLLMLLVATSLPAGTGDSLVAVHTAFLDRSGTVFATVFAIALLASGLASACAGVYSGQAVMQGFLKRNSSVWLRRAVSAVPALVVLALVSDPTEALVLSQVGLAFGLPFALVPLMVFTARREVMGAFANRVRTTAFGVVVTLVVLALNGFVITDLLVG</sequence>
<dbReference type="EMBL" id="FNET01000001">
    <property type="protein sequence ID" value="SDJ25576.1"/>
    <property type="molecule type" value="Genomic_DNA"/>
</dbReference>
<dbReference type="GO" id="GO:0015086">
    <property type="term" value="F:cadmium ion transmembrane transporter activity"/>
    <property type="evidence" value="ECO:0007669"/>
    <property type="project" value="TreeGrafter"/>
</dbReference>
<keyword evidence="3 6" id="KW-0812">Transmembrane</keyword>
<feature type="transmembrane region" description="Helical" evidence="6">
    <location>
        <begin position="396"/>
        <end position="417"/>
    </location>
</feature>
<evidence type="ECO:0000256" key="1">
    <source>
        <dbReference type="ARBA" id="ARBA00004141"/>
    </source>
</evidence>
<dbReference type="PANTHER" id="PTHR11706:SF33">
    <property type="entry name" value="NATURAL RESISTANCE-ASSOCIATED MACROPHAGE PROTEIN 2"/>
    <property type="match status" value="1"/>
</dbReference>
<comment type="subcellular location">
    <subcellularLocation>
        <location evidence="1">Membrane</location>
        <topology evidence="1">Multi-pass membrane protein</topology>
    </subcellularLocation>
</comment>
<evidence type="ECO:0000256" key="2">
    <source>
        <dbReference type="ARBA" id="ARBA00022448"/>
    </source>
</evidence>
<feature type="transmembrane region" description="Helical" evidence="6">
    <location>
        <begin position="109"/>
        <end position="128"/>
    </location>
</feature>
<feature type="transmembrane region" description="Helical" evidence="6">
    <location>
        <begin position="35"/>
        <end position="56"/>
    </location>
</feature>
<feature type="transmembrane region" description="Helical" evidence="6">
    <location>
        <begin position="68"/>
        <end position="88"/>
    </location>
</feature>
<dbReference type="RefSeq" id="WP_090004291.1">
    <property type="nucleotide sequence ID" value="NZ_FNET01000001.1"/>
</dbReference>
<gene>
    <name evidence="7" type="ORF">SAMN04488074_101907</name>
</gene>
<feature type="transmembrane region" description="Helical" evidence="6">
    <location>
        <begin position="298"/>
        <end position="325"/>
    </location>
</feature>
<dbReference type="GO" id="GO:0005886">
    <property type="term" value="C:plasma membrane"/>
    <property type="evidence" value="ECO:0007669"/>
    <property type="project" value="TreeGrafter"/>
</dbReference>
<dbReference type="Proteomes" id="UP000199682">
    <property type="component" value="Unassembled WGS sequence"/>
</dbReference>
<dbReference type="PANTHER" id="PTHR11706">
    <property type="entry name" value="SOLUTE CARRIER PROTEIN FAMILY 11 MEMBER"/>
    <property type="match status" value="1"/>
</dbReference>
<proteinExistence type="predicted"/>
<dbReference type="InterPro" id="IPR001046">
    <property type="entry name" value="NRAMP_fam"/>
</dbReference>
<name>A0A1G8S8Q0_9PSEU</name>
<accession>A0A1G8S8Q0</accession>
<dbReference type="PRINTS" id="PR00447">
    <property type="entry name" value="NATRESASSCMP"/>
</dbReference>
<evidence type="ECO:0000256" key="6">
    <source>
        <dbReference type="SAM" id="Phobius"/>
    </source>
</evidence>
<feature type="transmembrane region" description="Helical" evidence="6">
    <location>
        <begin position="360"/>
        <end position="384"/>
    </location>
</feature>
<feature type="transmembrane region" description="Helical" evidence="6">
    <location>
        <begin position="255"/>
        <end position="278"/>
    </location>
</feature>
<organism evidence="7 8">
    <name type="scientific">Lentzea albidocapillata subsp. violacea</name>
    <dbReference type="NCBI Taxonomy" id="128104"/>
    <lineage>
        <taxon>Bacteria</taxon>
        <taxon>Bacillati</taxon>
        <taxon>Actinomycetota</taxon>
        <taxon>Actinomycetes</taxon>
        <taxon>Pseudonocardiales</taxon>
        <taxon>Pseudonocardiaceae</taxon>
        <taxon>Lentzea</taxon>
    </lineage>
</organism>
<dbReference type="GO" id="GO:0034755">
    <property type="term" value="P:iron ion transmembrane transport"/>
    <property type="evidence" value="ECO:0007669"/>
    <property type="project" value="TreeGrafter"/>
</dbReference>
<feature type="transmembrane region" description="Helical" evidence="6">
    <location>
        <begin position="134"/>
        <end position="160"/>
    </location>
</feature>
<evidence type="ECO:0000313" key="7">
    <source>
        <dbReference type="EMBL" id="SDJ25576.1"/>
    </source>
</evidence>
<evidence type="ECO:0000256" key="5">
    <source>
        <dbReference type="ARBA" id="ARBA00023136"/>
    </source>
</evidence>
<evidence type="ECO:0000256" key="4">
    <source>
        <dbReference type="ARBA" id="ARBA00022989"/>
    </source>
</evidence>
<dbReference type="GO" id="GO:0005384">
    <property type="term" value="F:manganese ion transmembrane transporter activity"/>
    <property type="evidence" value="ECO:0007669"/>
    <property type="project" value="TreeGrafter"/>
</dbReference>
<keyword evidence="2" id="KW-0813">Transport</keyword>
<feature type="transmembrane region" description="Helical" evidence="6">
    <location>
        <begin position="337"/>
        <end position="354"/>
    </location>
</feature>
<feature type="transmembrane region" description="Helical" evidence="6">
    <location>
        <begin position="172"/>
        <end position="190"/>
    </location>
</feature>
<keyword evidence="4 6" id="KW-1133">Transmembrane helix</keyword>
<dbReference type="Pfam" id="PF01566">
    <property type="entry name" value="Nramp"/>
    <property type="match status" value="1"/>
</dbReference>
<evidence type="ECO:0000313" key="8">
    <source>
        <dbReference type="Proteomes" id="UP000199682"/>
    </source>
</evidence>
<evidence type="ECO:0000256" key="3">
    <source>
        <dbReference type="ARBA" id="ARBA00022692"/>
    </source>
</evidence>
<protein>
    <submittedName>
        <fullName evidence="7">Manganese transport protein</fullName>
    </submittedName>
</protein>
<dbReference type="AlphaFoldDB" id="A0A1G8S8Q0"/>
<reference evidence="8" key="1">
    <citation type="submission" date="2016-10" db="EMBL/GenBank/DDBJ databases">
        <authorList>
            <person name="Varghese N."/>
            <person name="Submissions S."/>
        </authorList>
    </citation>
    <scope>NUCLEOTIDE SEQUENCE [LARGE SCALE GENOMIC DNA]</scope>
    <source>
        <strain evidence="8">DSM 44796</strain>
    </source>
</reference>
<dbReference type="NCBIfam" id="NF037982">
    <property type="entry name" value="Nramp_1"/>
    <property type="match status" value="1"/>
</dbReference>
<keyword evidence="5 6" id="KW-0472">Membrane</keyword>
<feature type="transmembrane region" description="Helical" evidence="6">
    <location>
        <begin position="210"/>
        <end position="235"/>
    </location>
</feature>